<proteinExistence type="predicted"/>
<dbReference type="EMBL" id="BNAF01000004">
    <property type="protein sequence ID" value="GHE31673.1"/>
    <property type="molecule type" value="Genomic_DNA"/>
</dbReference>
<dbReference type="RefSeq" id="WP_189625874.1">
    <property type="nucleotide sequence ID" value="NZ_BNAF01000004.1"/>
</dbReference>
<protein>
    <recommendedName>
        <fullName evidence="1">SnoaL-like domain-containing protein</fullName>
    </recommendedName>
</protein>
<comment type="caution">
    <text evidence="2">The sequence shown here is derived from an EMBL/GenBank/DDBJ whole genome shotgun (WGS) entry which is preliminary data.</text>
</comment>
<evidence type="ECO:0000313" key="2">
    <source>
        <dbReference type="EMBL" id="GHE31673.1"/>
    </source>
</evidence>
<organism evidence="2 3">
    <name type="scientific">Sphingobacterium griseoflavum</name>
    <dbReference type="NCBI Taxonomy" id="1474952"/>
    <lineage>
        <taxon>Bacteria</taxon>
        <taxon>Pseudomonadati</taxon>
        <taxon>Bacteroidota</taxon>
        <taxon>Sphingobacteriia</taxon>
        <taxon>Sphingobacteriales</taxon>
        <taxon>Sphingobacteriaceae</taxon>
        <taxon>Sphingobacterium</taxon>
    </lineage>
</organism>
<reference evidence="3" key="1">
    <citation type="journal article" date="2019" name="Int. J. Syst. Evol. Microbiol.">
        <title>The Global Catalogue of Microorganisms (GCM) 10K type strain sequencing project: providing services to taxonomists for standard genome sequencing and annotation.</title>
        <authorList>
            <consortium name="The Broad Institute Genomics Platform"/>
            <consortium name="The Broad Institute Genome Sequencing Center for Infectious Disease"/>
            <person name="Wu L."/>
            <person name="Ma J."/>
        </authorList>
    </citation>
    <scope>NUCLEOTIDE SEQUENCE [LARGE SCALE GENOMIC DNA]</scope>
    <source>
        <strain evidence="3">CGMCC 1.12966</strain>
    </source>
</reference>
<name>A0ABQ3HVI6_9SPHI</name>
<dbReference type="Pfam" id="PF12680">
    <property type="entry name" value="SnoaL_2"/>
    <property type="match status" value="1"/>
</dbReference>
<keyword evidence="3" id="KW-1185">Reference proteome</keyword>
<sequence>MKTSVPNYCGNSPKMQFIADFNLAYAASDIASALSFLHEDIQWEIIGEQMMHGHDAVRDFIEKNANLSVISFELQDVLSHGKLGSACGQLKLSNETIHFADFYEFSSHSAKATIKRIKTFALSSPS</sequence>
<dbReference type="Gene3D" id="3.10.450.50">
    <property type="match status" value="1"/>
</dbReference>
<evidence type="ECO:0000313" key="3">
    <source>
        <dbReference type="Proteomes" id="UP000620550"/>
    </source>
</evidence>
<dbReference type="Proteomes" id="UP000620550">
    <property type="component" value="Unassembled WGS sequence"/>
</dbReference>
<feature type="domain" description="SnoaL-like" evidence="1">
    <location>
        <begin position="21"/>
        <end position="104"/>
    </location>
</feature>
<dbReference type="InterPro" id="IPR032710">
    <property type="entry name" value="NTF2-like_dom_sf"/>
</dbReference>
<gene>
    <name evidence="2" type="ORF">GCM10017764_13510</name>
</gene>
<dbReference type="InterPro" id="IPR037401">
    <property type="entry name" value="SnoaL-like"/>
</dbReference>
<evidence type="ECO:0000259" key="1">
    <source>
        <dbReference type="Pfam" id="PF12680"/>
    </source>
</evidence>
<accession>A0ABQ3HVI6</accession>
<dbReference type="SUPFAM" id="SSF54427">
    <property type="entry name" value="NTF2-like"/>
    <property type="match status" value="1"/>
</dbReference>